<keyword evidence="4" id="KW-0677">Repeat</keyword>
<keyword evidence="3 6" id="KW-0853">WD repeat</keyword>
<feature type="compositionally biased region" description="Acidic residues" evidence="7">
    <location>
        <begin position="240"/>
        <end position="253"/>
    </location>
</feature>
<name>A0A6M2DNK5_XENCH</name>
<dbReference type="PANTHER" id="PTHR19858">
    <property type="entry name" value="WD40 REPEAT PROTEIN"/>
    <property type="match status" value="1"/>
</dbReference>
<comment type="subcellular location">
    <subcellularLocation>
        <location evidence="1">Nucleus</location>
        <location evidence="1">Nucleolus</location>
    </subcellularLocation>
</comment>
<feature type="compositionally biased region" description="Basic and acidic residues" evidence="7">
    <location>
        <begin position="254"/>
        <end position="263"/>
    </location>
</feature>
<evidence type="ECO:0000256" key="1">
    <source>
        <dbReference type="ARBA" id="ARBA00004604"/>
    </source>
</evidence>
<protein>
    <submittedName>
        <fullName evidence="9">Putative wd40-repeat-containing subunit of the 18s rrna processing complex</fullName>
    </submittedName>
</protein>
<evidence type="ECO:0000256" key="6">
    <source>
        <dbReference type="PROSITE-ProRule" id="PRU00221"/>
    </source>
</evidence>
<evidence type="ECO:0000259" key="8">
    <source>
        <dbReference type="Pfam" id="PF04003"/>
    </source>
</evidence>
<dbReference type="CDD" id="cd00200">
    <property type="entry name" value="WD40"/>
    <property type="match status" value="1"/>
</dbReference>
<evidence type="ECO:0000256" key="7">
    <source>
        <dbReference type="SAM" id="MobiDB-lite"/>
    </source>
</evidence>
<feature type="compositionally biased region" description="Acidic residues" evidence="7">
    <location>
        <begin position="914"/>
        <end position="932"/>
    </location>
</feature>
<proteinExistence type="inferred from homology"/>
<dbReference type="Pfam" id="PF00400">
    <property type="entry name" value="WD40"/>
    <property type="match status" value="5"/>
</dbReference>
<dbReference type="Pfam" id="PF04003">
    <property type="entry name" value="Utp12"/>
    <property type="match status" value="1"/>
</dbReference>
<dbReference type="InterPro" id="IPR015943">
    <property type="entry name" value="WD40/YVTN_repeat-like_dom_sf"/>
</dbReference>
<reference evidence="9" key="1">
    <citation type="submission" date="2020-03" db="EMBL/GenBank/DDBJ databases">
        <title>Transcriptomic Profiling of the Digestive Tract of the Rat Flea, Xenopsylla cheopis, Following Blood Feeding and Infection with Yersinia pestis.</title>
        <authorList>
            <person name="Bland D.M."/>
            <person name="Martens C.A."/>
            <person name="Virtaneva K."/>
            <person name="Kanakabandi K."/>
            <person name="Long D."/>
            <person name="Rosenke R."/>
            <person name="Saturday G.A."/>
            <person name="Hoyt F.H."/>
            <person name="Bruno D.P."/>
            <person name="Ribeiro J.M.C."/>
            <person name="Hinnebusch J."/>
        </authorList>
    </citation>
    <scope>NUCLEOTIDE SEQUENCE</scope>
</reference>
<dbReference type="SUPFAM" id="SSF50998">
    <property type="entry name" value="Quinoprotein alcohol dehydrogenase-like"/>
    <property type="match status" value="1"/>
</dbReference>
<dbReference type="PROSITE" id="PS50294">
    <property type="entry name" value="WD_REPEATS_REGION"/>
    <property type="match status" value="2"/>
</dbReference>
<evidence type="ECO:0000256" key="3">
    <source>
        <dbReference type="ARBA" id="ARBA00022574"/>
    </source>
</evidence>
<dbReference type="GO" id="GO:0034388">
    <property type="term" value="C:Pwp2p-containing subcomplex of 90S preribosome"/>
    <property type="evidence" value="ECO:0007669"/>
    <property type="project" value="TreeGrafter"/>
</dbReference>
<dbReference type="InterPro" id="IPR027145">
    <property type="entry name" value="PWP2"/>
</dbReference>
<feature type="region of interest" description="Disordered" evidence="7">
    <location>
        <begin position="230"/>
        <end position="263"/>
    </location>
</feature>
<dbReference type="InterPro" id="IPR001680">
    <property type="entry name" value="WD40_rpt"/>
</dbReference>
<feature type="repeat" description="WD" evidence="6">
    <location>
        <begin position="395"/>
        <end position="436"/>
    </location>
</feature>
<dbReference type="InterPro" id="IPR007148">
    <property type="entry name" value="SSU_processome_Utp12"/>
</dbReference>
<dbReference type="GO" id="GO:0032040">
    <property type="term" value="C:small-subunit processome"/>
    <property type="evidence" value="ECO:0007669"/>
    <property type="project" value="TreeGrafter"/>
</dbReference>
<comment type="similarity">
    <text evidence="2">Belongs to the WD repeat PWP2 family.</text>
</comment>
<evidence type="ECO:0000313" key="9">
    <source>
        <dbReference type="EMBL" id="NOV46598.1"/>
    </source>
</evidence>
<dbReference type="GO" id="GO:0000028">
    <property type="term" value="P:ribosomal small subunit assembly"/>
    <property type="evidence" value="ECO:0007669"/>
    <property type="project" value="TreeGrafter"/>
</dbReference>
<evidence type="ECO:0000256" key="2">
    <source>
        <dbReference type="ARBA" id="ARBA00010226"/>
    </source>
</evidence>
<keyword evidence="5" id="KW-0539">Nucleus</keyword>
<dbReference type="Gene3D" id="2.130.10.10">
    <property type="entry name" value="YVTN repeat-like/Quinoprotein amine dehydrogenase"/>
    <property type="match status" value="3"/>
</dbReference>
<dbReference type="InterPro" id="IPR011047">
    <property type="entry name" value="Quinoprotein_ADH-like_sf"/>
</dbReference>
<evidence type="ECO:0000256" key="5">
    <source>
        <dbReference type="ARBA" id="ARBA00023242"/>
    </source>
</evidence>
<feature type="domain" description="Small-subunit processome Utp12" evidence="8">
    <location>
        <begin position="798"/>
        <end position="900"/>
    </location>
</feature>
<feature type="repeat" description="WD" evidence="6">
    <location>
        <begin position="522"/>
        <end position="565"/>
    </location>
</feature>
<feature type="region of interest" description="Disordered" evidence="7">
    <location>
        <begin position="908"/>
        <end position="932"/>
    </location>
</feature>
<dbReference type="EMBL" id="GIIL01002872">
    <property type="protein sequence ID" value="NOV46598.1"/>
    <property type="molecule type" value="Transcribed_RNA"/>
</dbReference>
<dbReference type="SUPFAM" id="SSF50969">
    <property type="entry name" value="YVTN repeat-like/Quinoprotein amine dehydrogenase"/>
    <property type="match status" value="1"/>
</dbReference>
<dbReference type="SMART" id="SM00320">
    <property type="entry name" value="WD40"/>
    <property type="match status" value="11"/>
</dbReference>
<organism evidence="9">
    <name type="scientific">Xenopsylla cheopis</name>
    <name type="common">Oriental rat flea</name>
    <name type="synonym">Pulex cheopis</name>
    <dbReference type="NCBI Taxonomy" id="163159"/>
    <lineage>
        <taxon>Eukaryota</taxon>
        <taxon>Metazoa</taxon>
        <taxon>Ecdysozoa</taxon>
        <taxon>Arthropoda</taxon>
        <taxon>Hexapoda</taxon>
        <taxon>Insecta</taxon>
        <taxon>Pterygota</taxon>
        <taxon>Neoptera</taxon>
        <taxon>Endopterygota</taxon>
        <taxon>Siphonaptera</taxon>
        <taxon>Pulicidae</taxon>
        <taxon>Xenopsyllinae</taxon>
        <taxon>Xenopsylla</taxon>
    </lineage>
</organism>
<dbReference type="AlphaFoldDB" id="A0A6M2DNK5"/>
<dbReference type="PANTHER" id="PTHR19858:SF0">
    <property type="entry name" value="PERIODIC TRYPTOPHAN PROTEIN 2 HOMOLOG"/>
    <property type="match status" value="1"/>
</dbReference>
<dbReference type="FunFam" id="2.130.10.10:FF:000499">
    <property type="entry name" value="PWP2, small subunit processome component"/>
    <property type="match status" value="1"/>
</dbReference>
<dbReference type="GO" id="GO:0000462">
    <property type="term" value="P:maturation of SSU-rRNA from tricistronic rRNA transcript (SSU-rRNA, 5.8S rRNA, LSU-rRNA)"/>
    <property type="evidence" value="ECO:0007669"/>
    <property type="project" value="TreeGrafter"/>
</dbReference>
<sequence>MKFSYKFSNLLGTVYRQGDLKFTPDGNSVISPVGNRITIFDLKNQKSTTLGIESRFNYVSLDLSPNGCALVAVNEDGEAHFISLISRTVVHKYHFKRPVPCIKFSPDGKHIAVCKESNVFIFKAPGPYSGDVNAFAMERVFHGSFDTTTCIDWAQNSEIIAIGSKDMSTRIYSLKKFQNFRPFSLGSHTDVIVACFFEDNSLDLITISRNGQLCLWDCNVELSSLVPFDDDSSPKKAKVDDEELEDDGPDEPTENSKESDQEKITEFVEEDVQVQERDEQGKIIIKTSSQKHSFFYRRHSRHYLADEVRKEDKNAILTAASYHKKTKILVTGFSNGAFFIYEMPDVNMIHSLSISQQHITSISINNTGDWIALGCSSLGQLLVWEWQCEQYVMKQQGHSSNMTCLSYSPDSEFIVTGGLDGKLKLWNTANGFCIVTFSEHTSAITQVQFCKKFFVSSSLDGTVRAFDITRYRNFRTFTSPTRPVQFSCLAVDSSGELICAGGQDVFELYLWSMKMGRLLEVMSGHEGPVVSISFSPSPGSSNLVSSSWDGTIRVWNALDSSAQNEPIVLGSDALCVVFRPDGEEIAVATLDGQITMFHVKTGSQTHSIDGKSDLGSGRAETDLVTAKQSLKGKAFTSLCYSADGQCILAGGQSKNVCIYNVQESILLKKFQITQNRSFDAVDDFINRRKMTEFGNIALIEERENSEGGNVTIRLPGVKSGDMASRSTKPEVRVLCLQFSPAGHSWAACTTEGLLLYSLDNAFVFDPFLLDLGTTPDAARNCLQEEQFSTALIMALRLNEVSIIQEIIEQIPYVNIEITANSLPPEYAKRALKYISQTLEETRHIQFYLKWTTALLEMLGPRDRGTIPSHILVALEKGLLRKYDSLSKICDFNKYTLQWVTKMGMVEESKQTTDMNDESDDDEMDYAEHDDSETEITDLISVKI</sequence>
<dbReference type="InterPro" id="IPR011044">
    <property type="entry name" value="Quino_amine_DH_bsu"/>
</dbReference>
<feature type="repeat" description="WD" evidence="6">
    <location>
        <begin position="437"/>
        <end position="476"/>
    </location>
</feature>
<dbReference type="PROSITE" id="PS50082">
    <property type="entry name" value="WD_REPEATS_2"/>
    <property type="match status" value="3"/>
</dbReference>
<accession>A0A6M2DNK5</accession>
<evidence type="ECO:0000256" key="4">
    <source>
        <dbReference type="ARBA" id="ARBA00022737"/>
    </source>
</evidence>